<reference evidence="5" key="3">
    <citation type="submission" date="2015-06" db="UniProtKB">
        <authorList>
            <consortium name="EnsemblMetazoa"/>
        </authorList>
    </citation>
    <scope>IDENTIFICATION</scope>
</reference>
<evidence type="ECO:0000313" key="6">
    <source>
        <dbReference type="Proteomes" id="UP000014760"/>
    </source>
</evidence>
<dbReference type="Proteomes" id="UP000014760">
    <property type="component" value="Unassembled WGS sequence"/>
</dbReference>
<keyword evidence="6" id="KW-1185">Reference proteome</keyword>
<gene>
    <name evidence="4" type="ORF">CAPTEDRAFT_218756</name>
</gene>
<dbReference type="PROSITE" id="PS50297">
    <property type="entry name" value="ANK_REP_REGION"/>
    <property type="match status" value="1"/>
</dbReference>
<evidence type="ECO:0000313" key="4">
    <source>
        <dbReference type="EMBL" id="ELU04948.1"/>
    </source>
</evidence>
<dbReference type="EnsemblMetazoa" id="CapteT218756">
    <property type="protein sequence ID" value="CapteP218756"/>
    <property type="gene ID" value="CapteG218756"/>
</dbReference>
<dbReference type="AlphaFoldDB" id="R7UFS3"/>
<dbReference type="InterPro" id="IPR002110">
    <property type="entry name" value="Ankyrin_rpt"/>
</dbReference>
<protein>
    <submittedName>
        <fullName evidence="4 5">Uncharacterized protein</fullName>
    </submittedName>
</protein>
<feature type="repeat" description="ANK" evidence="3">
    <location>
        <begin position="121"/>
        <end position="153"/>
    </location>
</feature>
<evidence type="ECO:0000256" key="2">
    <source>
        <dbReference type="ARBA" id="ARBA00023043"/>
    </source>
</evidence>
<dbReference type="PANTHER" id="PTHR24201">
    <property type="entry name" value="ANK_REP_REGION DOMAIN-CONTAINING PROTEIN"/>
    <property type="match status" value="1"/>
</dbReference>
<dbReference type="EMBL" id="KB301925">
    <property type="protein sequence ID" value="ELU04948.1"/>
    <property type="molecule type" value="Genomic_DNA"/>
</dbReference>
<dbReference type="PANTHER" id="PTHR24201:SF17">
    <property type="entry name" value="ANKYRIN REPEAT DOMAIN-CONTAINING PROTEIN 10-LIKE ISOFORM X1"/>
    <property type="match status" value="1"/>
</dbReference>
<dbReference type="EMBL" id="AMQN01007987">
    <property type="status" value="NOT_ANNOTATED_CDS"/>
    <property type="molecule type" value="Genomic_DNA"/>
</dbReference>
<dbReference type="SUPFAM" id="SSF48403">
    <property type="entry name" value="Ankyrin repeat"/>
    <property type="match status" value="1"/>
</dbReference>
<organism evidence="4">
    <name type="scientific">Capitella teleta</name>
    <name type="common">Polychaete worm</name>
    <dbReference type="NCBI Taxonomy" id="283909"/>
    <lineage>
        <taxon>Eukaryota</taxon>
        <taxon>Metazoa</taxon>
        <taxon>Spiralia</taxon>
        <taxon>Lophotrochozoa</taxon>
        <taxon>Annelida</taxon>
        <taxon>Polychaeta</taxon>
        <taxon>Sedentaria</taxon>
        <taxon>Scolecida</taxon>
        <taxon>Capitellidae</taxon>
        <taxon>Capitella</taxon>
    </lineage>
</organism>
<dbReference type="Pfam" id="PF00023">
    <property type="entry name" value="Ank"/>
    <property type="match status" value="1"/>
</dbReference>
<evidence type="ECO:0000313" key="5">
    <source>
        <dbReference type="EnsemblMetazoa" id="CapteP218756"/>
    </source>
</evidence>
<dbReference type="Gene3D" id="1.25.40.20">
    <property type="entry name" value="Ankyrin repeat-containing domain"/>
    <property type="match status" value="1"/>
</dbReference>
<name>R7UFS3_CAPTE</name>
<dbReference type="OMA" id="HEERYGN"/>
<dbReference type="InterPro" id="IPR036770">
    <property type="entry name" value="Ankyrin_rpt-contain_sf"/>
</dbReference>
<dbReference type="Pfam" id="PF12796">
    <property type="entry name" value="Ank_2"/>
    <property type="match status" value="1"/>
</dbReference>
<reference evidence="4 6" key="2">
    <citation type="journal article" date="2013" name="Nature">
        <title>Insights into bilaterian evolution from three spiralian genomes.</title>
        <authorList>
            <person name="Simakov O."/>
            <person name="Marletaz F."/>
            <person name="Cho S.J."/>
            <person name="Edsinger-Gonzales E."/>
            <person name="Havlak P."/>
            <person name="Hellsten U."/>
            <person name="Kuo D.H."/>
            <person name="Larsson T."/>
            <person name="Lv J."/>
            <person name="Arendt D."/>
            <person name="Savage R."/>
            <person name="Osoegawa K."/>
            <person name="de Jong P."/>
            <person name="Grimwood J."/>
            <person name="Chapman J.A."/>
            <person name="Shapiro H."/>
            <person name="Aerts A."/>
            <person name="Otillar R.P."/>
            <person name="Terry A.Y."/>
            <person name="Boore J.L."/>
            <person name="Grigoriev I.V."/>
            <person name="Lindberg D.R."/>
            <person name="Seaver E.C."/>
            <person name="Weisblat D.A."/>
            <person name="Putnam N.H."/>
            <person name="Rokhsar D.S."/>
        </authorList>
    </citation>
    <scope>NUCLEOTIDE SEQUENCE</scope>
    <source>
        <strain evidence="4 6">I ESC-2004</strain>
    </source>
</reference>
<dbReference type="STRING" id="283909.R7UFS3"/>
<dbReference type="HOGENOM" id="CLU_052448_1_0_1"/>
<keyword evidence="2 3" id="KW-0040">ANK repeat</keyword>
<keyword evidence="1" id="KW-0677">Repeat</keyword>
<evidence type="ECO:0000256" key="1">
    <source>
        <dbReference type="ARBA" id="ARBA00022737"/>
    </source>
</evidence>
<proteinExistence type="predicted"/>
<dbReference type="PROSITE" id="PS50088">
    <property type="entry name" value="ANK_REPEAT"/>
    <property type="match status" value="1"/>
</dbReference>
<reference evidence="6" key="1">
    <citation type="submission" date="2012-12" db="EMBL/GenBank/DDBJ databases">
        <authorList>
            <person name="Hellsten U."/>
            <person name="Grimwood J."/>
            <person name="Chapman J.A."/>
            <person name="Shapiro H."/>
            <person name="Aerts A."/>
            <person name="Otillar R.P."/>
            <person name="Terry A.Y."/>
            <person name="Boore J.L."/>
            <person name="Simakov O."/>
            <person name="Marletaz F."/>
            <person name="Cho S.-J."/>
            <person name="Edsinger-Gonzales E."/>
            <person name="Havlak P."/>
            <person name="Kuo D.-H."/>
            <person name="Larsson T."/>
            <person name="Lv J."/>
            <person name="Arendt D."/>
            <person name="Savage R."/>
            <person name="Osoegawa K."/>
            <person name="de Jong P."/>
            <person name="Lindberg D.R."/>
            <person name="Seaver E.C."/>
            <person name="Weisblat D.A."/>
            <person name="Putnam N.H."/>
            <person name="Grigoriev I.V."/>
            <person name="Rokhsar D.S."/>
        </authorList>
    </citation>
    <scope>NUCLEOTIDE SEQUENCE</scope>
    <source>
        <strain evidence="6">I ESC-2004</strain>
    </source>
</reference>
<dbReference type="OrthoDB" id="5402602at2759"/>
<dbReference type="EMBL" id="AMQN01007986">
    <property type="status" value="NOT_ANNOTATED_CDS"/>
    <property type="molecule type" value="Genomic_DNA"/>
</dbReference>
<accession>R7UFS3</accession>
<sequence length="325" mass="35169">MAQTNGFGYWGDTSEEILRSRFPLHRACRDGDVDALSALLLEAQHEIYSEDIFYGWTPAHWAAYFGKLSCLMRLLQTHFNCDACSSKLLQTPAHIAAFACQARCLKWLIHCGASMNKQDYLGETAVHKAARTGSIECASLLASHGARLFICNKAGYNPAQLAKTCGFDECAMYLESVAASQAAEPRGVYQMNGAPSEVHPCVISHGINGGKLPMMSASGDCAMEDEPVVNGNVDHPLSPPSESLPLSMVAVESGDDQETLAFSSGVPSNLLEQKFPKRVGFKDENADPNPVSESLQLEMDTSSASSQYPATETPAKCHGLWGHYI</sequence>
<dbReference type="SMART" id="SM00248">
    <property type="entry name" value="ANK"/>
    <property type="match status" value="4"/>
</dbReference>
<evidence type="ECO:0000256" key="3">
    <source>
        <dbReference type="PROSITE-ProRule" id="PRU00023"/>
    </source>
</evidence>
<dbReference type="InterPro" id="IPR050776">
    <property type="entry name" value="Ank_Repeat/CDKN_Inhibitor"/>
</dbReference>